<dbReference type="KEGG" id="cci:CC1G_09299"/>
<evidence type="ECO:0000313" key="7">
    <source>
        <dbReference type="EMBL" id="EAU90822.2"/>
    </source>
</evidence>
<dbReference type="AlphaFoldDB" id="A8N878"/>
<reference evidence="7 8" key="1">
    <citation type="journal article" date="2010" name="Proc. Natl. Acad. Sci. U.S.A.">
        <title>Insights into evolution of multicellular fungi from the assembled chromosomes of the mushroom Coprinopsis cinerea (Coprinus cinereus).</title>
        <authorList>
            <person name="Stajich J.E."/>
            <person name="Wilke S.K."/>
            <person name="Ahren D."/>
            <person name="Au C.H."/>
            <person name="Birren B.W."/>
            <person name="Borodovsky M."/>
            <person name="Burns C."/>
            <person name="Canback B."/>
            <person name="Casselton L.A."/>
            <person name="Cheng C.K."/>
            <person name="Deng J."/>
            <person name="Dietrich F.S."/>
            <person name="Fargo D.C."/>
            <person name="Farman M.L."/>
            <person name="Gathman A.C."/>
            <person name="Goldberg J."/>
            <person name="Guigo R."/>
            <person name="Hoegger P.J."/>
            <person name="Hooker J.B."/>
            <person name="Huggins A."/>
            <person name="James T.Y."/>
            <person name="Kamada T."/>
            <person name="Kilaru S."/>
            <person name="Kodira C."/>
            <person name="Kues U."/>
            <person name="Kupfer D."/>
            <person name="Kwan H.S."/>
            <person name="Lomsadze A."/>
            <person name="Li W."/>
            <person name="Lilly W.W."/>
            <person name="Ma L.J."/>
            <person name="Mackey A.J."/>
            <person name="Manning G."/>
            <person name="Martin F."/>
            <person name="Muraguchi H."/>
            <person name="Natvig D.O."/>
            <person name="Palmerini H."/>
            <person name="Ramesh M.A."/>
            <person name="Rehmeyer C.J."/>
            <person name="Roe B.A."/>
            <person name="Shenoy N."/>
            <person name="Stanke M."/>
            <person name="Ter-Hovhannisyan V."/>
            <person name="Tunlid A."/>
            <person name="Velagapudi R."/>
            <person name="Vision T.J."/>
            <person name="Zeng Q."/>
            <person name="Zolan M.E."/>
            <person name="Pukkila P.J."/>
        </authorList>
    </citation>
    <scope>NUCLEOTIDE SEQUENCE [LARGE SCALE GENOMIC DNA]</scope>
    <source>
        <strain evidence="8">Okayama-7 / 130 / ATCC MYA-4618 / FGSC 9003</strain>
    </source>
</reference>
<keyword evidence="1" id="KW-0479">Metal-binding</keyword>
<dbReference type="SUPFAM" id="SSF144232">
    <property type="entry name" value="HIT/MYND zinc finger-like"/>
    <property type="match status" value="1"/>
</dbReference>
<dbReference type="InterPro" id="IPR045339">
    <property type="entry name" value="DUF6534"/>
</dbReference>
<accession>A8N878</accession>
<feature type="transmembrane region" description="Helical" evidence="5">
    <location>
        <begin position="196"/>
        <end position="215"/>
    </location>
</feature>
<evidence type="ECO:0000256" key="4">
    <source>
        <dbReference type="PROSITE-ProRule" id="PRU00134"/>
    </source>
</evidence>
<dbReference type="Gene3D" id="6.10.140.2220">
    <property type="match status" value="1"/>
</dbReference>
<feature type="transmembrane region" description="Helical" evidence="5">
    <location>
        <begin position="221"/>
        <end position="241"/>
    </location>
</feature>
<proteinExistence type="predicted"/>
<keyword evidence="8" id="KW-1185">Reference proteome</keyword>
<feature type="transmembrane region" description="Helical" evidence="5">
    <location>
        <begin position="358"/>
        <end position="374"/>
    </location>
</feature>
<dbReference type="PANTHER" id="PTHR40465">
    <property type="entry name" value="CHROMOSOME 1, WHOLE GENOME SHOTGUN SEQUENCE"/>
    <property type="match status" value="1"/>
</dbReference>
<gene>
    <name evidence="7" type="ORF">CC1G_09299</name>
</gene>
<evidence type="ECO:0000256" key="2">
    <source>
        <dbReference type="ARBA" id="ARBA00022771"/>
    </source>
</evidence>
<keyword evidence="2 4" id="KW-0863">Zinc-finger</keyword>
<comment type="caution">
    <text evidence="7">The sequence shown here is derived from an EMBL/GenBank/DDBJ whole genome shotgun (WGS) entry which is preliminary data.</text>
</comment>
<dbReference type="PROSITE" id="PS50865">
    <property type="entry name" value="ZF_MYND_2"/>
    <property type="match status" value="1"/>
</dbReference>
<dbReference type="HOGENOM" id="CLU_314484_0_0_1"/>
<dbReference type="Pfam" id="PF20152">
    <property type="entry name" value="DUF6534"/>
    <property type="match status" value="1"/>
</dbReference>
<feature type="transmembrane region" description="Helical" evidence="5">
    <location>
        <begin position="151"/>
        <end position="175"/>
    </location>
</feature>
<feature type="transmembrane region" description="Helical" evidence="5">
    <location>
        <begin position="20"/>
        <end position="43"/>
    </location>
</feature>
<dbReference type="GO" id="GO:0008270">
    <property type="term" value="F:zinc ion binding"/>
    <property type="evidence" value="ECO:0007669"/>
    <property type="project" value="UniProtKB-KW"/>
</dbReference>
<dbReference type="Pfam" id="PF01753">
    <property type="entry name" value="zf-MYND"/>
    <property type="match status" value="1"/>
</dbReference>
<feature type="domain" description="MYND-type" evidence="6">
    <location>
        <begin position="708"/>
        <end position="751"/>
    </location>
</feature>
<protein>
    <recommendedName>
        <fullName evidence="6">MYND-type domain-containing protein</fullName>
    </recommendedName>
</protein>
<keyword evidence="5" id="KW-0472">Membrane</keyword>
<dbReference type="VEuPathDB" id="FungiDB:CC1G_09299"/>
<evidence type="ECO:0000256" key="1">
    <source>
        <dbReference type="ARBA" id="ARBA00022723"/>
    </source>
</evidence>
<dbReference type="InParanoid" id="A8N878"/>
<dbReference type="EMBL" id="AACS02000003">
    <property type="protein sequence ID" value="EAU90822.2"/>
    <property type="molecule type" value="Genomic_DNA"/>
</dbReference>
<keyword evidence="5" id="KW-1133">Transmembrane helix</keyword>
<keyword evidence="3" id="KW-0862">Zinc</keyword>
<name>A8N878_COPC7</name>
<evidence type="ECO:0000259" key="6">
    <source>
        <dbReference type="PROSITE" id="PS50865"/>
    </source>
</evidence>
<dbReference type="Proteomes" id="UP000001861">
    <property type="component" value="Unassembled WGS sequence"/>
</dbReference>
<evidence type="ECO:0000313" key="8">
    <source>
        <dbReference type="Proteomes" id="UP000001861"/>
    </source>
</evidence>
<dbReference type="OrthoDB" id="265717at2759"/>
<keyword evidence="5" id="KW-0812">Transmembrane</keyword>
<sequence length="930" mass="105610">MFTNYLRSERAAKDPKHIRLPVLFVYAVDVIGVFGGCALVYVVRRYFFLCIRAIQRRRLTNTKYMFNNWNDASSTSGILEWPFHIIVITSVLSSIAVQCFMVRRYWLFSRIKPITAILLGLSFASFFAAISAIVLFFVFNRLDERRNHIAAVLVTMALAVAADVAISGCLIYKLWHSQIHSRETRSLVKQVTRLSIMAGCAPALNSIAILIPIAIAPTTLVPTGLGLPLGSVYSCTMLYTLNRRESMRASKQSWIHSGVVGPVILEYATATMPPPALRNTSNSSRRFSLLEFPDMFAHMLKRRPYIDNPLMLHFPRTEDAAVKKFAFLVNQLDPELRKPGLNDPPDAHRRWDVKIQNAYWAIIGISLIMMWASSPEISSEDAIPVVKHRISLILIDNLELVLAWVRQLLREKRVDLPTIISFLAIVMVSKGDLVVAVLNSPCAVECAILLLTSEGPQSGLFTPETWWSIAGTVLTHQAARRNLFEQLKKLPTSVVKTYIGNTLSALDGIQTNIDNARAGYAARKSICDGIARMGAALEFLLCDPDLARHLLSQDYHRRFVKVATNAHRIVTDPFHRRLLADSIALTFLLSGYHPRHTPKIVVDLLQMDTLPVLLDGLQISSTAQEAQNIKNSLMHITYHMNYRRVYVAVNEAWNAIPDSAMAWVQEKFRGNPLDLTPGAHAWFVFFLFGPQLRQEVLLKSCVGDPSPCQNLHHLAIGESGQFKVCSRCRSVTYCDAKCQSDDWERVHKYECRNLRYDHDQLVGQNRWVSHHMRRVLLLCMQRHLDSVGDSEFVREAMDTLVAIYGTDALKTKPGIFASTRFDGSNQNPEKWVAIERYRRRAETWSSWSPVRFESLVAETRANDDLFLFVYTFSSGIVGPKYHFLVLVDTSNPTRVSQASYPSRFRYGMLQMEHRPRQLIWSEECEEECCR</sequence>
<dbReference type="GeneID" id="6007489"/>
<dbReference type="RefSeq" id="XP_001831034.2">
    <property type="nucleotide sequence ID" value="XM_001830982.2"/>
</dbReference>
<feature type="transmembrane region" description="Helical" evidence="5">
    <location>
        <begin position="81"/>
        <end position="102"/>
    </location>
</feature>
<feature type="transmembrane region" description="Helical" evidence="5">
    <location>
        <begin position="114"/>
        <end position="139"/>
    </location>
</feature>
<evidence type="ECO:0000256" key="3">
    <source>
        <dbReference type="ARBA" id="ARBA00022833"/>
    </source>
</evidence>
<dbReference type="PANTHER" id="PTHR40465:SF1">
    <property type="entry name" value="DUF6534 DOMAIN-CONTAINING PROTEIN"/>
    <property type="match status" value="1"/>
</dbReference>
<organism evidence="7 8">
    <name type="scientific">Coprinopsis cinerea (strain Okayama-7 / 130 / ATCC MYA-4618 / FGSC 9003)</name>
    <name type="common">Inky cap fungus</name>
    <name type="synonym">Hormographiella aspergillata</name>
    <dbReference type="NCBI Taxonomy" id="240176"/>
    <lineage>
        <taxon>Eukaryota</taxon>
        <taxon>Fungi</taxon>
        <taxon>Dikarya</taxon>
        <taxon>Basidiomycota</taxon>
        <taxon>Agaricomycotina</taxon>
        <taxon>Agaricomycetes</taxon>
        <taxon>Agaricomycetidae</taxon>
        <taxon>Agaricales</taxon>
        <taxon>Agaricineae</taxon>
        <taxon>Psathyrellaceae</taxon>
        <taxon>Coprinopsis</taxon>
    </lineage>
</organism>
<evidence type="ECO:0000256" key="5">
    <source>
        <dbReference type="SAM" id="Phobius"/>
    </source>
</evidence>
<dbReference type="InterPro" id="IPR002893">
    <property type="entry name" value="Znf_MYND"/>
</dbReference>